<proteinExistence type="predicted"/>
<comment type="caution">
    <text evidence="1">The sequence shown here is derived from an EMBL/GenBank/DDBJ whole genome shotgun (WGS) entry which is preliminary data.</text>
</comment>
<dbReference type="EMBL" id="AUBJ02000001">
    <property type="protein sequence ID" value="MCP2330180.1"/>
    <property type="molecule type" value="Genomic_DNA"/>
</dbReference>
<reference evidence="1 2" key="1">
    <citation type="submission" date="2022-06" db="EMBL/GenBank/DDBJ databases">
        <title>Genomic Encyclopedia of Type Strains, Phase I: the one thousand microbial genomes (KMG-I) project.</title>
        <authorList>
            <person name="Kyrpides N."/>
        </authorList>
    </citation>
    <scope>NUCLEOTIDE SEQUENCE [LARGE SCALE GENOMIC DNA]</scope>
    <source>
        <strain evidence="1 2">DSM 43889</strain>
    </source>
</reference>
<accession>A0ABT1JCG6</accession>
<evidence type="ECO:0008006" key="3">
    <source>
        <dbReference type="Google" id="ProtNLM"/>
    </source>
</evidence>
<organism evidence="1 2">
    <name type="scientific">Actinoalloteichus caeruleus DSM 43889</name>
    <dbReference type="NCBI Taxonomy" id="1120930"/>
    <lineage>
        <taxon>Bacteria</taxon>
        <taxon>Bacillati</taxon>
        <taxon>Actinomycetota</taxon>
        <taxon>Actinomycetes</taxon>
        <taxon>Pseudonocardiales</taxon>
        <taxon>Pseudonocardiaceae</taxon>
        <taxon>Actinoalloteichus</taxon>
        <taxon>Actinoalloteichus cyanogriseus</taxon>
    </lineage>
</organism>
<name>A0ABT1JCG6_ACTCY</name>
<dbReference type="Proteomes" id="UP000791080">
    <property type="component" value="Unassembled WGS sequence"/>
</dbReference>
<keyword evidence="2" id="KW-1185">Reference proteome</keyword>
<dbReference type="Gene3D" id="3.40.50.2000">
    <property type="entry name" value="Glycogen Phosphorylase B"/>
    <property type="match status" value="1"/>
</dbReference>
<evidence type="ECO:0000313" key="1">
    <source>
        <dbReference type="EMBL" id="MCP2330180.1"/>
    </source>
</evidence>
<evidence type="ECO:0000313" key="2">
    <source>
        <dbReference type="Proteomes" id="UP000791080"/>
    </source>
</evidence>
<sequence length="147" mass="15719">MLFAVPRDCTAQVASAGSTALPTNASFDSAALIVELMKEPWTVDPRDPDDRHRTTPYPLTEDTLAESVRTVRSWSPDLVVVDPGGRRPVGRRTCRRGLGTAAVGMLVPPDIPVAMTVPVLRTVGDLERRAGVESISGRFDPGRGPGS</sequence>
<gene>
    <name evidence="1" type="ORF">G443_000450</name>
</gene>
<protein>
    <recommendedName>
        <fullName evidence="3">AMP-binding enzyme</fullName>
    </recommendedName>
</protein>